<evidence type="ECO:0000313" key="8">
    <source>
        <dbReference type="Proteomes" id="UP001224775"/>
    </source>
</evidence>
<gene>
    <name evidence="7" type="ORF">QTG54_005933</name>
</gene>
<feature type="transmembrane region" description="Helical" evidence="6">
    <location>
        <begin position="611"/>
        <end position="631"/>
    </location>
</feature>
<comment type="subcellular location">
    <subcellularLocation>
        <location evidence="1">Membrane</location>
        <topology evidence="1">Multi-pass membrane protein</topology>
    </subcellularLocation>
</comment>
<dbReference type="InterPro" id="IPR036259">
    <property type="entry name" value="MFS_trans_sf"/>
</dbReference>
<keyword evidence="2 6" id="KW-0812">Transmembrane</keyword>
<feature type="transmembrane region" description="Helical" evidence="6">
    <location>
        <begin position="264"/>
        <end position="288"/>
    </location>
</feature>
<feature type="compositionally biased region" description="Low complexity" evidence="5">
    <location>
        <begin position="347"/>
        <end position="357"/>
    </location>
</feature>
<feature type="compositionally biased region" description="Polar residues" evidence="5">
    <location>
        <begin position="215"/>
        <end position="234"/>
    </location>
</feature>
<dbReference type="GO" id="GO:0016020">
    <property type="term" value="C:membrane"/>
    <property type="evidence" value="ECO:0007669"/>
    <property type="project" value="UniProtKB-SubCell"/>
</dbReference>
<feature type="transmembrane region" description="Helical" evidence="6">
    <location>
        <begin position="148"/>
        <end position="169"/>
    </location>
</feature>
<evidence type="ECO:0000256" key="1">
    <source>
        <dbReference type="ARBA" id="ARBA00004141"/>
    </source>
</evidence>
<feature type="transmembrane region" description="Helical" evidence="6">
    <location>
        <begin position="181"/>
        <end position="202"/>
    </location>
</feature>
<evidence type="ECO:0000313" key="7">
    <source>
        <dbReference type="EMBL" id="KAK1743312.1"/>
    </source>
</evidence>
<feature type="transmembrane region" description="Helical" evidence="6">
    <location>
        <begin position="294"/>
        <end position="315"/>
    </location>
</feature>
<feature type="transmembrane region" description="Helical" evidence="6">
    <location>
        <begin position="552"/>
        <end position="570"/>
    </location>
</feature>
<keyword evidence="4 6" id="KW-0472">Membrane</keyword>
<evidence type="ECO:0000256" key="5">
    <source>
        <dbReference type="SAM" id="MobiDB-lite"/>
    </source>
</evidence>
<dbReference type="Proteomes" id="UP001224775">
    <property type="component" value="Unassembled WGS sequence"/>
</dbReference>
<name>A0AAD8YBX1_9STRA</name>
<dbReference type="Pfam" id="PF00083">
    <property type="entry name" value="Sugar_tr"/>
    <property type="match status" value="1"/>
</dbReference>
<dbReference type="Gene3D" id="1.20.1250.20">
    <property type="entry name" value="MFS general substrate transporter like domains"/>
    <property type="match status" value="4"/>
</dbReference>
<accession>A0AAD8YBX1</accession>
<dbReference type="EMBL" id="JATAAI010000009">
    <property type="protein sequence ID" value="KAK1743312.1"/>
    <property type="molecule type" value="Genomic_DNA"/>
</dbReference>
<evidence type="ECO:0000256" key="4">
    <source>
        <dbReference type="ARBA" id="ARBA00023136"/>
    </source>
</evidence>
<dbReference type="GO" id="GO:0022857">
    <property type="term" value="F:transmembrane transporter activity"/>
    <property type="evidence" value="ECO:0007669"/>
    <property type="project" value="InterPro"/>
</dbReference>
<feature type="region of interest" description="Disordered" evidence="5">
    <location>
        <begin position="1"/>
        <end position="29"/>
    </location>
</feature>
<feature type="transmembrane region" description="Helical" evidence="6">
    <location>
        <begin position="576"/>
        <end position="599"/>
    </location>
</feature>
<evidence type="ECO:0000256" key="3">
    <source>
        <dbReference type="ARBA" id="ARBA00022989"/>
    </source>
</evidence>
<evidence type="ECO:0000256" key="6">
    <source>
        <dbReference type="SAM" id="Phobius"/>
    </source>
</evidence>
<feature type="transmembrane region" description="Helical" evidence="6">
    <location>
        <begin position="643"/>
        <end position="662"/>
    </location>
</feature>
<sequence length="671" mass="72577">MDHQEENVDDNINIRHAQPPPPPSSSSSSCYALLRDALNNSDQLTAMISNYSTSYNAVNVGIVLPILQYSLSTAKNTTYSSPRQFEVTSSVQSTIISAVRLLQNNDNENNGEEEEEQDSIVASSLLAGMIFGQLIGGYLGDVLGKRKAILLVMILQIGGSIGSACISTSSMGLSALEQLAIWRFILGIGAGGVYPLAAVLAAESKGDDDDDDDSLNSLHLQNENGGYSPTSSVDSHGDDDDDDANYTTTMASESSDEIASFRRIALTFSTQGIGFITVPLIAYILLELRCNVNFIWRFLLGIGALPGFVVLFLRLRQGKRLRDKREKVEQSEANNLSDRVVEDDSNENNNGENAVADSSKRNHSGSVEMAPSSTDCSSPPPSLLLSDSHDSNESQEPDNELALVEHSYIESDMEEAANYNELSRVSNQQQSPSIWESIANEPNLCRKFAGTSGTWFLFDVLFYGNTLFEPLVLEAAFGSHGDNDGYSLLQTTVRDSLMISLLSLPGYFVTVAVIGKRTCGCCSNRRSASPNRCGFPSCVPCHQTPTFIQMQGFLFMFILYLCIGLFWVALSDIQWLLLLLYAASFFFANYGPNTTTFLLPSVTYSKNCRSTLNGLSAAAGKLGALIGSAAFAPAAEELGESTVMIFCGCVSLLALVLTKVCVKGINSEATL</sequence>
<dbReference type="SUPFAM" id="SSF103473">
    <property type="entry name" value="MFS general substrate transporter"/>
    <property type="match status" value="2"/>
</dbReference>
<comment type="caution">
    <text evidence="7">The sequence shown here is derived from an EMBL/GenBank/DDBJ whole genome shotgun (WGS) entry which is preliminary data.</text>
</comment>
<keyword evidence="8" id="KW-1185">Reference proteome</keyword>
<feature type="region of interest" description="Disordered" evidence="5">
    <location>
        <begin position="208"/>
        <end position="251"/>
    </location>
</feature>
<proteinExistence type="predicted"/>
<reference evidence="7" key="1">
    <citation type="submission" date="2023-06" db="EMBL/GenBank/DDBJ databases">
        <title>Survivors Of The Sea: Transcriptome response of Skeletonema marinoi to long-term dormancy.</title>
        <authorList>
            <person name="Pinder M.I.M."/>
            <person name="Kourtchenko O."/>
            <person name="Robertson E.K."/>
            <person name="Larsson T."/>
            <person name="Maumus F."/>
            <person name="Osuna-Cruz C.M."/>
            <person name="Vancaester E."/>
            <person name="Stenow R."/>
            <person name="Vandepoele K."/>
            <person name="Ploug H."/>
            <person name="Bruchert V."/>
            <person name="Godhe A."/>
            <person name="Topel M."/>
        </authorList>
    </citation>
    <scope>NUCLEOTIDE SEQUENCE</scope>
    <source>
        <strain evidence="7">R05AC</strain>
    </source>
</reference>
<dbReference type="PANTHER" id="PTHR24064">
    <property type="entry name" value="SOLUTE CARRIER FAMILY 22 MEMBER"/>
    <property type="match status" value="1"/>
</dbReference>
<feature type="region of interest" description="Disordered" evidence="5">
    <location>
        <begin position="323"/>
        <end position="399"/>
    </location>
</feature>
<evidence type="ECO:0000256" key="2">
    <source>
        <dbReference type="ARBA" id="ARBA00022692"/>
    </source>
</evidence>
<dbReference type="AlphaFoldDB" id="A0AAD8YBX1"/>
<organism evidence="7 8">
    <name type="scientific">Skeletonema marinoi</name>
    <dbReference type="NCBI Taxonomy" id="267567"/>
    <lineage>
        <taxon>Eukaryota</taxon>
        <taxon>Sar</taxon>
        <taxon>Stramenopiles</taxon>
        <taxon>Ochrophyta</taxon>
        <taxon>Bacillariophyta</taxon>
        <taxon>Coscinodiscophyceae</taxon>
        <taxon>Thalassiosirophycidae</taxon>
        <taxon>Thalassiosirales</taxon>
        <taxon>Skeletonemataceae</taxon>
        <taxon>Skeletonema</taxon>
        <taxon>Skeletonema marinoi-dohrnii complex</taxon>
    </lineage>
</organism>
<dbReference type="InterPro" id="IPR005828">
    <property type="entry name" value="MFS_sugar_transport-like"/>
</dbReference>
<keyword evidence="3 6" id="KW-1133">Transmembrane helix</keyword>
<protein>
    <submittedName>
        <fullName evidence="7">Inorganic phosphate transporter</fullName>
    </submittedName>
</protein>